<dbReference type="EnsemblMetazoa" id="PPA40849.1">
    <property type="protein sequence ID" value="PPA40849.1"/>
    <property type="gene ID" value="WBGene00279218"/>
</dbReference>
<reference evidence="1" key="2">
    <citation type="submission" date="2022-06" db="UniProtKB">
        <authorList>
            <consortium name="EnsemblMetazoa"/>
        </authorList>
    </citation>
    <scope>IDENTIFICATION</scope>
    <source>
        <strain evidence="1">PS312</strain>
    </source>
</reference>
<dbReference type="Proteomes" id="UP000005239">
    <property type="component" value="Unassembled WGS sequence"/>
</dbReference>
<sequence length="581" mass="65720">MIGESPIRLGYGFLSPPGSAEFSGGIRGYDIDAFNDFTLAIGPTIPHDEERSPFTGVLGSIENGSIFAYLDQNELTPNRVRAFEWILSQMVEFDLYSGFVSDELEDPSLRNFIVFTTSTFALIIALVSIIHLPFIKYGLRSGSVSLVAIMGNTVKNHNREFLLGDPSRLIVNDDFNEIVDLLCTPSKKYLAAMTSFDFALLPDPKGRCELANSDRWKTAEKKIRKSWLKKLKWLYNTHYSWENRLGILHRRYNNGRPSQLMRGDEKTVPTFTPLTLIRMSSVLYAYLILISLSIAVFIVEISLPMPRVTRWVKRYDIDAFSDFARAIVIRLEFVQLESTATIPHDQERSLFTGVPGAIENGSIISYLDQNALTPIRVKSFEYILNQMLGFDLYGGRIPDVQRDSSPTRFVANFFLLYSVLLIFFFHDDSDLEKSAGLSTTVKCDDQYFLLGDPSQLFVIADPSEVAIRLCSPTKKIHLASSQFIQLPKPRSGCVLGKDSGSCIYGTVIVDCRKRMTRLISSLFLVLSHSTIFCNLLIPRFYPSFNNCFIAELTFPAAKAMRLIRKIKFPCLRIHSSTNIIH</sequence>
<organism evidence="1 2">
    <name type="scientific">Pristionchus pacificus</name>
    <name type="common">Parasitic nematode worm</name>
    <dbReference type="NCBI Taxonomy" id="54126"/>
    <lineage>
        <taxon>Eukaryota</taxon>
        <taxon>Metazoa</taxon>
        <taxon>Ecdysozoa</taxon>
        <taxon>Nematoda</taxon>
        <taxon>Chromadorea</taxon>
        <taxon>Rhabditida</taxon>
        <taxon>Rhabditina</taxon>
        <taxon>Diplogasteromorpha</taxon>
        <taxon>Diplogasteroidea</taxon>
        <taxon>Neodiplogasteridae</taxon>
        <taxon>Pristionchus</taxon>
    </lineage>
</organism>
<name>A0A2A6CMW9_PRIPA</name>
<evidence type="ECO:0000313" key="1">
    <source>
        <dbReference type="EnsemblMetazoa" id="PPA40849.1"/>
    </source>
</evidence>
<accession>A0A8R1UX66</accession>
<accession>A0A2A6CMW9</accession>
<dbReference type="AlphaFoldDB" id="A0A2A6CMW9"/>
<reference evidence="2" key="1">
    <citation type="journal article" date="2008" name="Nat. Genet.">
        <title>The Pristionchus pacificus genome provides a unique perspective on nematode lifestyle and parasitism.</title>
        <authorList>
            <person name="Dieterich C."/>
            <person name="Clifton S.W."/>
            <person name="Schuster L.N."/>
            <person name="Chinwalla A."/>
            <person name="Delehaunty K."/>
            <person name="Dinkelacker I."/>
            <person name="Fulton L."/>
            <person name="Fulton R."/>
            <person name="Godfrey J."/>
            <person name="Minx P."/>
            <person name="Mitreva M."/>
            <person name="Roeseler W."/>
            <person name="Tian H."/>
            <person name="Witte H."/>
            <person name="Yang S.P."/>
            <person name="Wilson R.K."/>
            <person name="Sommer R.J."/>
        </authorList>
    </citation>
    <scope>NUCLEOTIDE SEQUENCE [LARGE SCALE GENOMIC DNA]</scope>
    <source>
        <strain evidence="2">PS312</strain>
    </source>
</reference>
<gene>
    <name evidence="1" type="primary">WBGene00279218</name>
</gene>
<evidence type="ECO:0000313" key="2">
    <source>
        <dbReference type="Proteomes" id="UP000005239"/>
    </source>
</evidence>
<protein>
    <submittedName>
        <fullName evidence="1">Uncharacterized protein</fullName>
    </submittedName>
</protein>
<keyword evidence="2" id="KW-1185">Reference proteome</keyword>
<proteinExistence type="predicted"/>